<gene>
    <name evidence="2" type="ORF">ASZ90_019923</name>
</gene>
<accession>A0A0W8E240</accession>
<dbReference type="Pfam" id="PF11738">
    <property type="entry name" value="DUF3298"/>
    <property type="match status" value="1"/>
</dbReference>
<dbReference type="EMBL" id="LNQE01001914">
    <property type="protein sequence ID" value="KUG02698.1"/>
    <property type="molecule type" value="Genomic_DNA"/>
</dbReference>
<dbReference type="InterPro" id="IPR021729">
    <property type="entry name" value="DUF3298"/>
</dbReference>
<evidence type="ECO:0000259" key="1">
    <source>
        <dbReference type="PROSITE" id="PS51272"/>
    </source>
</evidence>
<name>A0A0W8E240_9ZZZZ</name>
<dbReference type="InterPro" id="IPR037126">
    <property type="entry name" value="PdaC/RsiV-like_sf"/>
</dbReference>
<dbReference type="Gene3D" id="3.30.565.40">
    <property type="entry name" value="Fervidobacterium nodosum Rt17-B1 like"/>
    <property type="match status" value="1"/>
</dbReference>
<dbReference type="InterPro" id="IPR025303">
    <property type="entry name" value="PdaC"/>
</dbReference>
<proteinExistence type="predicted"/>
<dbReference type="PROSITE" id="PS51272">
    <property type="entry name" value="SLH"/>
    <property type="match status" value="2"/>
</dbReference>
<dbReference type="Gene3D" id="3.90.640.20">
    <property type="entry name" value="Heat-shock cognate protein, ATPase"/>
    <property type="match status" value="1"/>
</dbReference>
<dbReference type="InterPro" id="IPR001119">
    <property type="entry name" value="SLH_dom"/>
</dbReference>
<dbReference type="Pfam" id="PF00395">
    <property type="entry name" value="SLH"/>
    <property type="match status" value="2"/>
</dbReference>
<comment type="caution">
    <text evidence="2">The sequence shown here is derived from an EMBL/GenBank/DDBJ whole genome shotgun (WGS) entry which is preliminary data.</text>
</comment>
<sequence length="425" mass="48536">MKRGIAFVLTALLLLLLPGTTEAKLMHGVFIDTRGHWAESEIDTAYNSGLMQGTGINQSGFKVFSPEESVTRFQLAAVMQRAFDLDFGKIQFIEEPAISDFYYDVEDERWYTQPVILGAINHIFIQIDEFKGSEEVSRIELATAIYRAFQAQDISVPMIMLMPQYDDTADLTQEEINAMVFVSNTGIMKGYDQLFRPHDPVKRSELARVLNQCTKLIENNPAEILPISTIKLASRSVKNNLELINIDLQIPVVSGLQNEEVQNKLNQLLENEALERQNSMIAEAQSMSQYIQTEPYHTFEMVSRFYKFGADQDVLSFYVDYYYFTGGAHGMTERKAYNFDINTGEELSLSDLFDSNYDYKTMINDNIQEAMNRSPGMYFTGSYGFQGISEEQGFYLENNSLIIFFQQYEVAPYAAGIREFAVPYQ</sequence>
<dbReference type="AlphaFoldDB" id="A0A0W8E240"/>
<dbReference type="Pfam" id="PF13739">
    <property type="entry name" value="PdaC"/>
    <property type="match status" value="1"/>
</dbReference>
<evidence type="ECO:0000313" key="2">
    <source>
        <dbReference type="EMBL" id="KUG02698.1"/>
    </source>
</evidence>
<organism evidence="2">
    <name type="scientific">hydrocarbon metagenome</name>
    <dbReference type="NCBI Taxonomy" id="938273"/>
    <lineage>
        <taxon>unclassified sequences</taxon>
        <taxon>metagenomes</taxon>
        <taxon>ecological metagenomes</taxon>
    </lineage>
</organism>
<feature type="domain" description="SLH" evidence="1">
    <location>
        <begin position="25"/>
        <end position="93"/>
    </location>
</feature>
<feature type="domain" description="SLH" evidence="1">
    <location>
        <begin position="159"/>
        <end position="224"/>
    </location>
</feature>
<protein>
    <recommendedName>
        <fullName evidence="1">SLH domain-containing protein</fullName>
    </recommendedName>
</protein>
<reference evidence="2" key="1">
    <citation type="journal article" date="2015" name="Proc. Natl. Acad. Sci. U.S.A.">
        <title>Networks of energetic and metabolic interactions define dynamics in microbial communities.</title>
        <authorList>
            <person name="Embree M."/>
            <person name="Liu J.K."/>
            <person name="Al-Bassam M.M."/>
            <person name="Zengler K."/>
        </authorList>
    </citation>
    <scope>NUCLEOTIDE SEQUENCE</scope>
</reference>